<dbReference type="EMBL" id="JAVRFH010000075">
    <property type="protein sequence ID" value="MDT0615798.1"/>
    <property type="molecule type" value="Genomic_DNA"/>
</dbReference>
<protein>
    <submittedName>
        <fullName evidence="1">Uncharacterized protein</fullName>
    </submittedName>
</protein>
<organism evidence="1 2">
    <name type="scientific">Streptomyces lancefieldiae</name>
    <dbReference type="NCBI Taxonomy" id="3075520"/>
    <lineage>
        <taxon>Bacteria</taxon>
        <taxon>Bacillati</taxon>
        <taxon>Actinomycetota</taxon>
        <taxon>Actinomycetes</taxon>
        <taxon>Kitasatosporales</taxon>
        <taxon>Streptomycetaceae</taxon>
        <taxon>Streptomyces</taxon>
    </lineage>
</organism>
<evidence type="ECO:0000313" key="1">
    <source>
        <dbReference type="EMBL" id="MDT0615798.1"/>
    </source>
</evidence>
<proteinExistence type="predicted"/>
<comment type="caution">
    <text evidence="1">The sequence shown here is derived from an EMBL/GenBank/DDBJ whole genome shotgun (WGS) entry which is preliminary data.</text>
</comment>
<dbReference type="Proteomes" id="UP001180724">
    <property type="component" value="Unassembled WGS sequence"/>
</dbReference>
<dbReference type="RefSeq" id="WP_311584321.1">
    <property type="nucleotide sequence ID" value="NZ_JAVRFH010000075.1"/>
</dbReference>
<sequence length="67" mass="7014">MLNSACVRPARSWHISQLPASDVESGSGLLLVEAPATHWGTTYGDPYTKTVWCEVALAGAAPTAGSR</sequence>
<accession>A0ABU3B0U3</accession>
<gene>
    <name evidence="1" type="ORF">RM812_37315</name>
</gene>
<name>A0ABU3B0U3_9ACTN</name>
<keyword evidence="2" id="KW-1185">Reference proteome</keyword>
<evidence type="ECO:0000313" key="2">
    <source>
        <dbReference type="Proteomes" id="UP001180724"/>
    </source>
</evidence>
<reference evidence="1" key="1">
    <citation type="submission" date="2024-05" db="EMBL/GenBank/DDBJ databases">
        <title>30 novel species of actinomycetes from the DSMZ collection.</title>
        <authorList>
            <person name="Nouioui I."/>
        </authorList>
    </citation>
    <scope>NUCLEOTIDE SEQUENCE</scope>
    <source>
        <strain evidence="1">DSM 40712</strain>
    </source>
</reference>